<dbReference type="Proteomes" id="UP000184130">
    <property type="component" value="Unassembled WGS sequence"/>
</dbReference>
<dbReference type="InterPro" id="IPR002018">
    <property type="entry name" value="CarbesteraseB"/>
</dbReference>
<dbReference type="InterPro" id="IPR029058">
    <property type="entry name" value="AB_hydrolase_fold"/>
</dbReference>
<proteinExistence type="inferred from homology"/>
<gene>
    <name evidence="5" type="ORF">SAMN05216463_10761</name>
</gene>
<dbReference type="AlphaFoldDB" id="A0A1M6TWY5"/>
<dbReference type="OrthoDB" id="9775851at2"/>
<dbReference type="PANTHER" id="PTHR11559">
    <property type="entry name" value="CARBOXYLESTERASE"/>
    <property type="match status" value="1"/>
</dbReference>
<reference evidence="5 6" key="1">
    <citation type="submission" date="2016-11" db="EMBL/GenBank/DDBJ databases">
        <authorList>
            <person name="Jaros S."/>
            <person name="Januszkiewicz K."/>
            <person name="Wedrychowicz H."/>
        </authorList>
    </citation>
    <scope>NUCLEOTIDE SEQUENCE [LARGE SCALE GENOMIC DNA]</scope>
    <source>
        <strain evidence="5 6">KHT3</strain>
    </source>
</reference>
<dbReference type="Pfam" id="PF00135">
    <property type="entry name" value="COesterase"/>
    <property type="match status" value="1"/>
</dbReference>
<evidence type="ECO:0000256" key="2">
    <source>
        <dbReference type="ARBA" id="ARBA00022801"/>
    </source>
</evidence>
<dbReference type="Gene3D" id="3.40.50.1820">
    <property type="entry name" value="alpha/beta hydrolase"/>
    <property type="match status" value="1"/>
</dbReference>
<accession>A0A1M6TWY5</accession>
<evidence type="ECO:0000313" key="6">
    <source>
        <dbReference type="Proteomes" id="UP000184130"/>
    </source>
</evidence>
<feature type="signal peptide" evidence="3">
    <location>
        <begin position="1"/>
        <end position="20"/>
    </location>
</feature>
<evidence type="ECO:0000259" key="4">
    <source>
        <dbReference type="Pfam" id="PF00135"/>
    </source>
</evidence>
<organism evidence="5 6">
    <name type="scientific">Xylanibacter ruminicola</name>
    <name type="common">Prevotella ruminicola</name>
    <dbReference type="NCBI Taxonomy" id="839"/>
    <lineage>
        <taxon>Bacteria</taxon>
        <taxon>Pseudomonadati</taxon>
        <taxon>Bacteroidota</taxon>
        <taxon>Bacteroidia</taxon>
        <taxon>Bacteroidales</taxon>
        <taxon>Prevotellaceae</taxon>
        <taxon>Xylanibacter</taxon>
    </lineage>
</organism>
<feature type="chain" id="PRO_5012951953" evidence="3">
    <location>
        <begin position="21"/>
        <end position="789"/>
    </location>
</feature>
<sequence>MKRTLSLLLLTFFFGLTSWAQDCHDPNQEEESFIVKIQSGYVKGFNHEGSVGFLGIPYALVERFMPPKPIGKWPGVRHCDKWGPQAMQNTNGQQLDEDKMSEKWCCVLNVWTDKLPQKDSATKKLKPVMVWLHGGAFDFGTSEWDPGMKLAQHDVVVVSVNHRLNILGFLDLSPFGEKYKYSGNVGMLDIVEALKWVQANIREFGGDPDNVTIFGESGGGGKVGTLMCMPPAKGLFHKAIIMSGTILNVNTKQMTEELGKAVLKELNIAPEDVDRIKDVPYAELRAAGQKAMAASIGARKPGTPMMWGFGPTPDGEVLLQQPFQNGFAKISDNIPLLIGTTFNEVQPLRYGKDMTLDEARRELMRTFGFDTQAYIKAFAEAYPDYTPQDLLSIDWMFRPKTIITADEIAQTRQAPTYMYLFTKRSDVNKGCVHGAELKYCFDNIDAGSPEHPSVGLADAMSTIWARFAKEGNPNVSWLPDTWHPYTKENGELFEFGDKLQFRHNHDRKLAEIIDKHCFQQLDEFRDKQSRRQLKVGDVVMTISPRQGGKILSLKYKDQEMISQSKFPESFGSTFWTSPQKEWNWPPVPEFDKNPYTVEEKDGKLILTGEVSNRLKYRIRKEFSTDEKDGAFVITYAIINESGEERKVAPWEITRVINDGGVIFFKAPLKGITPAGLMAFKEKYGAVWYCPDEANQNRKINADGKGWLAYANNGLLLLKKFDDLKADQPAPDEAEIQVYVNRGKSYIELESQGAYTTLQPGQEVKYTVRWYLKPFDGDAAPSKQLLKMTK</sequence>
<dbReference type="RefSeq" id="WP_073206905.1">
    <property type="nucleotide sequence ID" value="NZ_FRBD01000007.1"/>
</dbReference>
<dbReference type="InterPro" id="IPR050309">
    <property type="entry name" value="Type-B_Carboxylest/Lipase"/>
</dbReference>
<dbReference type="GO" id="GO:0016787">
    <property type="term" value="F:hydrolase activity"/>
    <property type="evidence" value="ECO:0007669"/>
    <property type="project" value="UniProtKB-KW"/>
</dbReference>
<dbReference type="EMBL" id="FRBD01000007">
    <property type="protein sequence ID" value="SHK61404.1"/>
    <property type="molecule type" value="Genomic_DNA"/>
</dbReference>
<evidence type="ECO:0000256" key="3">
    <source>
        <dbReference type="SAM" id="SignalP"/>
    </source>
</evidence>
<comment type="similarity">
    <text evidence="1">Belongs to the type-B carboxylesterase/lipase family.</text>
</comment>
<protein>
    <submittedName>
        <fullName evidence="5">Carboxylesterase type B</fullName>
    </submittedName>
</protein>
<feature type="domain" description="Carboxylesterase type B" evidence="4">
    <location>
        <begin position="33"/>
        <end position="502"/>
    </location>
</feature>
<evidence type="ECO:0000256" key="1">
    <source>
        <dbReference type="ARBA" id="ARBA00005964"/>
    </source>
</evidence>
<dbReference type="SUPFAM" id="SSF53474">
    <property type="entry name" value="alpha/beta-Hydrolases"/>
    <property type="match status" value="1"/>
</dbReference>
<name>A0A1M6TWY5_XYLRU</name>
<evidence type="ECO:0000313" key="5">
    <source>
        <dbReference type="EMBL" id="SHK61404.1"/>
    </source>
</evidence>
<keyword evidence="2" id="KW-0378">Hydrolase</keyword>
<dbReference type="PROSITE" id="PS00122">
    <property type="entry name" value="CARBOXYLESTERASE_B_1"/>
    <property type="match status" value="1"/>
</dbReference>
<dbReference type="InterPro" id="IPR019826">
    <property type="entry name" value="Carboxylesterase_B_AS"/>
</dbReference>
<keyword evidence="3" id="KW-0732">Signal</keyword>